<protein>
    <submittedName>
        <fullName evidence="1">Uncharacterized protein</fullName>
    </submittedName>
</protein>
<evidence type="ECO:0000313" key="1">
    <source>
        <dbReference type="EMBL" id="KAI4388882.1"/>
    </source>
</evidence>
<reference evidence="2" key="1">
    <citation type="journal article" date="2023" name="Front. Plant Sci.">
        <title>Chromosomal-level genome assembly of Melastoma candidum provides insights into trichome evolution.</title>
        <authorList>
            <person name="Zhong Y."/>
            <person name="Wu W."/>
            <person name="Sun C."/>
            <person name="Zou P."/>
            <person name="Liu Y."/>
            <person name="Dai S."/>
            <person name="Zhou R."/>
        </authorList>
    </citation>
    <scope>NUCLEOTIDE SEQUENCE [LARGE SCALE GENOMIC DNA]</scope>
</reference>
<dbReference type="EMBL" id="CM042880">
    <property type="protein sequence ID" value="KAI4388882.1"/>
    <property type="molecule type" value="Genomic_DNA"/>
</dbReference>
<comment type="caution">
    <text evidence="1">The sequence shown here is derived from an EMBL/GenBank/DDBJ whole genome shotgun (WGS) entry which is preliminary data.</text>
</comment>
<sequence length="284" mass="31730">MLYVVGLGLGNEKDVTVKGLEAIRSCDKIYMEAYTSLLSFGLSPEGLSSLEKFYEKPITVADREMVEEKADIFLEEARSLDVAFLVVGDPFGATTHSDLIVRARNLGIDVRVVHNASVMNAVGVCGLQLYRYGETISIPFFTETWRPDSFYEKVKQNRSLGLHTLCLLDIRVKEPSLESLCRGRKVYEPPRFMTVNTAIEQMLEVEKMRGEGAYDERTECVGLARLGSEDQRIVAGSMGQLLGVDLGQPLHCLVIVGQTHPMEEEMLDFYRLHGSSNHETNQSA</sequence>
<name>A0ACB9SL04_9MYRT</name>
<dbReference type="Proteomes" id="UP001057402">
    <property type="component" value="Chromosome 1"/>
</dbReference>
<gene>
    <name evidence="1" type="ORF">MLD38_001171</name>
</gene>
<proteinExistence type="predicted"/>
<evidence type="ECO:0000313" key="2">
    <source>
        <dbReference type="Proteomes" id="UP001057402"/>
    </source>
</evidence>
<accession>A0ACB9SL04</accession>
<organism evidence="1 2">
    <name type="scientific">Melastoma candidum</name>
    <dbReference type="NCBI Taxonomy" id="119954"/>
    <lineage>
        <taxon>Eukaryota</taxon>
        <taxon>Viridiplantae</taxon>
        <taxon>Streptophyta</taxon>
        <taxon>Embryophyta</taxon>
        <taxon>Tracheophyta</taxon>
        <taxon>Spermatophyta</taxon>
        <taxon>Magnoliopsida</taxon>
        <taxon>eudicotyledons</taxon>
        <taxon>Gunneridae</taxon>
        <taxon>Pentapetalae</taxon>
        <taxon>rosids</taxon>
        <taxon>malvids</taxon>
        <taxon>Myrtales</taxon>
        <taxon>Melastomataceae</taxon>
        <taxon>Melastomatoideae</taxon>
        <taxon>Melastomateae</taxon>
        <taxon>Melastoma</taxon>
    </lineage>
</organism>
<keyword evidence="2" id="KW-1185">Reference proteome</keyword>